<evidence type="ECO:0000256" key="1">
    <source>
        <dbReference type="SAM" id="MobiDB-lite"/>
    </source>
</evidence>
<evidence type="ECO:0008006" key="4">
    <source>
        <dbReference type="Google" id="ProtNLM"/>
    </source>
</evidence>
<gene>
    <name evidence="2" type="ORF">PCOR1329_LOCUS1910</name>
</gene>
<accession>A0ABN9PH23</accession>
<protein>
    <recommendedName>
        <fullName evidence="4">Phospholipase B-like</fullName>
    </recommendedName>
</protein>
<reference evidence="2" key="1">
    <citation type="submission" date="2023-10" db="EMBL/GenBank/DDBJ databases">
        <authorList>
            <person name="Chen Y."/>
            <person name="Shah S."/>
            <person name="Dougan E. K."/>
            <person name="Thang M."/>
            <person name="Chan C."/>
        </authorList>
    </citation>
    <scope>NUCLEOTIDE SEQUENCE [LARGE SCALE GENOMIC DNA]</scope>
</reference>
<feature type="region of interest" description="Disordered" evidence="1">
    <location>
        <begin position="340"/>
        <end position="359"/>
    </location>
</feature>
<evidence type="ECO:0000313" key="2">
    <source>
        <dbReference type="EMBL" id="CAK0790691.1"/>
    </source>
</evidence>
<feature type="non-terminal residue" evidence="2">
    <location>
        <position position="1"/>
    </location>
</feature>
<feature type="compositionally biased region" description="Basic and acidic residues" evidence="1">
    <location>
        <begin position="342"/>
        <end position="359"/>
    </location>
</feature>
<name>A0ABN9PH23_9DINO</name>
<proteinExistence type="predicted"/>
<organism evidence="2 3">
    <name type="scientific">Prorocentrum cordatum</name>
    <dbReference type="NCBI Taxonomy" id="2364126"/>
    <lineage>
        <taxon>Eukaryota</taxon>
        <taxon>Sar</taxon>
        <taxon>Alveolata</taxon>
        <taxon>Dinophyceae</taxon>
        <taxon>Prorocentrales</taxon>
        <taxon>Prorocentraceae</taxon>
        <taxon>Prorocentrum</taxon>
    </lineage>
</organism>
<keyword evidence="3" id="KW-1185">Reference proteome</keyword>
<dbReference type="EMBL" id="CAUYUJ010000464">
    <property type="protein sequence ID" value="CAK0790691.1"/>
    <property type="molecule type" value="Genomic_DNA"/>
</dbReference>
<sequence length="359" mass="39325">AWAIGHDAYRKMVGHEAGEKDVSWRTTMQQSAKLAISVLGGCLFNVDFGLQIQRRKIQGSPAGGIIDRSPLKEKMDAIYAALVADLVDPDEEGEFTGNPVKSKLTDPNVQDLLKPFSDFVRNRYTRVVKLIVDPGSSTGVAEALSTWWKGLDMAPGSDQNIAVIYDTELSGHPNGRGHLRINPFRGQHYDRMIKGWLAALFRDDQPKYEMPWNVIYNIFDGGVHGNDAKFGKAFQSKDGKALKKDKGIPPLQTSEKSLNKTKGNYSGVYGLPTMEFVSQFSKASNLPEKKKLHSEGTNKDPVIGKFDKPAKTDALTWLAKHSDEPILYGSAWTLAAGAVAGDDAKADSGPKGKDMAPFN</sequence>
<evidence type="ECO:0000313" key="3">
    <source>
        <dbReference type="Proteomes" id="UP001189429"/>
    </source>
</evidence>
<dbReference type="Proteomes" id="UP001189429">
    <property type="component" value="Unassembled WGS sequence"/>
</dbReference>
<comment type="caution">
    <text evidence="2">The sequence shown here is derived from an EMBL/GenBank/DDBJ whole genome shotgun (WGS) entry which is preliminary data.</text>
</comment>